<name>A0A1G6VK66_9SPHI</name>
<evidence type="ECO:0000313" key="2">
    <source>
        <dbReference type="EMBL" id="SDD53427.1"/>
    </source>
</evidence>
<organism evidence="2 3">
    <name type="scientific">Pedobacter soli</name>
    <dbReference type="NCBI Taxonomy" id="390242"/>
    <lineage>
        <taxon>Bacteria</taxon>
        <taxon>Pseudomonadati</taxon>
        <taxon>Bacteroidota</taxon>
        <taxon>Sphingobacteriia</taxon>
        <taxon>Sphingobacteriales</taxon>
        <taxon>Sphingobacteriaceae</taxon>
        <taxon>Pedobacter</taxon>
    </lineage>
</organism>
<sequence>MDYSLATFLIALLLIVLVAMLPLLLIVLISRKKLKKRLKYATILVLSIIQLWIFYSIYTAFYPEDSFYFEEYVTVVGKQVPKSAKIIDKSASYPDIHGKYTSVSLIKLSDSDYKILINEINKGKNFEETELIHTETLNDILDPNKGTKEITWKERKVLNESWKHHFIGFLSKQKMIIIYYINL</sequence>
<dbReference type="Proteomes" id="UP000199455">
    <property type="component" value="Unassembled WGS sequence"/>
</dbReference>
<proteinExistence type="predicted"/>
<keyword evidence="1" id="KW-1133">Transmembrane helix</keyword>
<evidence type="ECO:0000256" key="1">
    <source>
        <dbReference type="SAM" id="Phobius"/>
    </source>
</evidence>
<feature type="transmembrane region" description="Helical" evidence="1">
    <location>
        <begin position="6"/>
        <end position="28"/>
    </location>
</feature>
<dbReference type="AlphaFoldDB" id="A0A1G6VK66"/>
<dbReference type="STRING" id="390242.SAMN04488024_106150"/>
<keyword evidence="1" id="KW-0812">Transmembrane</keyword>
<keyword evidence="3" id="KW-1185">Reference proteome</keyword>
<dbReference type="RefSeq" id="WP_090769812.1">
    <property type="nucleotide sequence ID" value="NZ_FMZH01000006.1"/>
</dbReference>
<reference evidence="3" key="1">
    <citation type="submission" date="2016-10" db="EMBL/GenBank/DDBJ databases">
        <authorList>
            <person name="Varghese N."/>
            <person name="Submissions S."/>
        </authorList>
    </citation>
    <scope>NUCLEOTIDE SEQUENCE [LARGE SCALE GENOMIC DNA]</scope>
    <source>
        <strain evidence="3">DSM 18609</strain>
    </source>
</reference>
<keyword evidence="1" id="KW-0472">Membrane</keyword>
<dbReference type="EMBL" id="FMZH01000006">
    <property type="protein sequence ID" value="SDD53427.1"/>
    <property type="molecule type" value="Genomic_DNA"/>
</dbReference>
<protein>
    <submittedName>
        <fullName evidence="2">Uncharacterized protein</fullName>
    </submittedName>
</protein>
<evidence type="ECO:0000313" key="3">
    <source>
        <dbReference type="Proteomes" id="UP000199455"/>
    </source>
</evidence>
<feature type="transmembrane region" description="Helical" evidence="1">
    <location>
        <begin position="40"/>
        <end position="61"/>
    </location>
</feature>
<gene>
    <name evidence="2" type="ORF">SAMN04488024_106150</name>
</gene>
<accession>A0A1G6VK66</accession>